<keyword evidence="4" id="KW-0720">Serine protease</keyword>
<evidence type="ECO:0000256" key="2">
    <source>
        <dbReference type="ARBA" id="ARBA00022670"/>
    </source>
</evidence>
<evidence type="ECO:0000259" key="5">
    <source>
        <dbReference type="Pfam" id="PF01343"/>
    </source>
</evidence>
<keyword evidence="2" id="KW-0645">Protease</keyword>
<dbReference type="Proteomes" id="UP000070467">
    <property type="component" value="Unassembled WGS sequence"/>
</dbReference>
<accession>A0ABR5TN25</accession>
<evidence type="ECO:0000256" key="1">
    <source>
        <dbReference type="ARBA" id="ARBA00008683"/>
    </source>
</evidence>
<organism evidence="6 7">
    <name type="scientific">Gemelliphila asaccharolytica</name>
    <dbReference type="NCBI Taxonomy" id="502393"/>
    <lineage>
        <taxon>Bacteria</taxon>
        <taxon>Bacillati</taxon>
        <taxon>Bacillota</taxon>
        <taxon>Bacilli</taxon>
        <taxon>Bacillales</taxon>
        <taxon>Gemellaceae</taxon>
        <taxon>Gemelliphila</taxon>
    </lineage>
</organism>
<comment type="caution">
    <text evidence="6">The sequence shown here is derived from an EMBL/GenBank/DDBJ whole genome shotgun (WGS) entry which is preliminary data.</text>
</comment>
<evidence type="ECO:0000256" key="3">
    <source>
        <dbReference type="ARBA" id="ARBA00022801"/>
    </source>
</evidence>
<dbReference type="Gene3D" id="6.20.330.10">
    <property type="match status" value="1"/>
</dbReference>
<proteinExistence type="inferred from homology"/>
<name>A0ABR5TN25_9BACL</name>
<evidence type="ECO:0000313" key="7">
    <source>
        <dbReference type="Proteomes" id="UP000070467"/>
    </source>
</evidence>
<dbReference type="Pfam" id="PF01343">
    <property type="entry name" value="Peptidase_S49"/>
    <property type="match status" value="1"/>
</dbReference>
<dbReference type="SUPFAM" id="SSF52096">
    <property type="entry name" value="ClpP/crotonase"/>
    <property type="match status" value="1"/>
</dbReference>
<dbReference type="InterPro" id="IPR047272">
    <property type="entry name" value="S49_SppA_C"/>
</dbReference>
<dbReference type="PANTHER" id="PTHR42987">
    <property type="entry name" value="PEPTIDASE S49"/>
    <property type="match status" value="1"/>
</dbReference>
<dbReference type="PANTHER" id="PTHR42987:SF7">
    <property type="entry name" value="SIGNAL PEPTIDE PEPTIDASE SPPA-RELATED"/>
    <property type="match status" value="1"/>
</dbReference>
<dbReference type="InterPro" id="IPR029045">
    <property type="entry name" value="ClpP/crotonase-like_dom_sf"/>
</dbReference>
<dbReference type="InterPro" id="IPR004635">
    <property type="entry name" value="Pept_S49_SppA"/>
</dbReference>
<comment type="similarity">
    <text evidence="1">Belongs to the peptidase S49 family.</text>
</comment>
<protein>
    <submittedName>
        <fullName evidence="6">Signal peptide peptidase SppA</fullName>
    </submittedName>
</protein>
<gene>
    <name evidence="6" type="ORF">HMPREF1871_00257</name>
</gene>
<keyword evidence="7" id="KW-1185">Reference proteome</keyword>
<feature type="domain" description="Peptidase S49" evidence="5">
    <location>
        <begin position="134"/>
        <end position="284"/>
    </location>
</feature>
<keyword evidence="3" id="KW-0378">Hydrolase</keyword>
<dbReference type="InterPro" id="IPR002142">
    <property type="entry name" value="Peptidase_S49"/>
</dbReference>
<dbReference type="NCBIfam" id="TIGR00706">
    <property type="entry name" value="SppA_dom"/>
    <property type="match status" value="1"/>
</dbReference>
<sequence>MQNKENNMEKKKRLIALIATAIILILSMTFGKSISNKENKSEEKLDENLYSLIDNSLVLGKKSVVKQGNSSETIQVIKIKGEIGENMTLEDDPYSVINQIKKAKENNNVKAILLEVDSPGGGVYESSEIYNSLLESKKDIYVSMQRMATSGGYYISAPAKKIYANTETITGSIGVIMSSLSAQKFLNDNGIKNQIIRSGNQKAVGGLTEDMPQDTIDIYKEINKETYNRFVDIVAKGRNMDKEKVLSLADGRIYSASQALENGLIDNIGTKKDLIEEIKKESNLTNPTIIEYKKIDPKKNILSSFVKSLSQSIVNEINANANKTITRSYLP</sequence>
<dbReference type="CDD" id="cd07023">
    <property type="entry name" value="S49_Sppa_N_C"/>
    <property type="match status" value="1"/>
</dbReference>
<dbReference type="Gene3D" id="3.90.226.10">
    <property type="entry name" value="2-enoyl-CoA Hydratase, Chain A, domain 1"/>
    <property type="match status" value="1"/>
</dbReference>
<dbReference type="EMBL" id="LSDB01000007">
    <property type="protein sequence ID" value="KXB58708.1"/>
    <property type="molecule type" value="Genomic_DNA"/>
</dbReference>
<evidence type="ECO:0000256" key="4">
    <source>
        <dbReference type="ARBA" id="ARBA00022825"/>
    </source>
</evidence>
<reference evidence="6 7" key="1">
    <citation type="submission" date="2016-01" db="EMBL/GenBank/DDBJ databases">
        <authorList>
            <person name="Mitreva M."/>
            <person name="Pepin K.H."/>
            <person name="Mihindukulasuriya K.A."/>
            <person name="Fulton R."/>
            <person name="Fronick C."/>
            <person name="O'Laughlin M."/>
            <person name="Miner T."/>
            <person name="Herter B."/>
            <person name="Rosa B.A."/>
            <person name="Cordes M."/>
            <person name="Tomlinson C."/>
            <person name="Wollam A."/>
            <person name="Palsikar V.B."/>
            <person name="Mardis E.R."/>
            <person name="Wilson R.K."/>
        </authorList>
    </citation>
    <scope>NUCLEOTIDE SEQUENCE [LARGE SCALE GENOMIC DNA]</scope>
    <source>
        <strain evidence="6 7">KA00071</strain>
    </source>
</reference>
<evidence type="ECO:0000313" key="6">
    <source>
        <dbReference type="EMBL" id="KXB58708.1"/>
    </source>
</evidence>